<dbReference type="SUPFAM" id="SSF51905">
    <property type="entry name" value="FAD/NAD(P)-binding domain"/>
    <property type="match status" value="2"/>
</dbReference>
<evidence type="ECO:0000313" key="2">
    <source>
        <dbReference type="EMBL" id="ORV66399.1"/>
    </source>
</evidence>
<dbReference type="InterPro" id="IPR052541">
    <property type="entry name" value="SQRD"/>
</dbReference>
<organism evidence="2 3">
    <name type="scientific">Mycobacterium gordonae</name>
    <dbReference type="NCBI Taxonomy" id="1778"/>
    <lineage>
        <taxon>Bacteria</taxon>
        <taxon>Bacillati</taxon>
        <taxon>Actinomycetota</taxon>
        <taxon>Actinomycetes</taxon>
        <taxon>Mycobacteriales</taxon>
        <taxon>Mycobacteriaceae</taxon>
        <taxon>Mycobacterium</taxon>
    </lineage>
</organism>
<dbReference type="Gene3D" id="3.50.50.60">
    <property type="entry name" value="FAD/NAD(P)-binding domain"/>
    <property type="match status" value="2"/>
</dbReference>
<accession>A0A1X1VBJ8</accession>
<protein>
    <submittedName>
        <fullName evidence="2">Dehydrogenase</fullName>
    </submittedName>
</protein>
<reference evidence="2 3" key="1">
    <citation type="submission" date="2016-01" db="EMBL/GenBank/DDBJ databases">
        <title>The new phylogeny of the genus Mycobacterium.</title>
        <authorList>
            <person name="Tarcisio F."/>
            <person name="Conor M."/>
            <person name="Antonella G."/>
            <person name="Elisabetta G."/>
            <person name="Giulia F.S."/>
            <person name="Sara T."/>
            <person name="Anna F."/>
            <person name="Clotilde B."/>
            <person name="Roberto B."/>
            <person name="Veronica D.S."/>
            <person name="Fabio R."/>
            <person name="Monica P."/>
            <person name="Olivier J."/>
            <person name="Enrico T."/>
            <person name="Nicola S."/>
        </authorList>
    </citation>
    <scope>NUCLEOTIDE SEQUENCE [LARGE SCALE GENOMIC DNA]</scope>
    <source>
        <strain evidence="2 3">DSM 44160</strain>
    </source>
</reference>
<name>A0A1X1VBJ8_MYCGO</name>
<dbReference type="PRINTS" id="PR00469">
    <property type="entry name" value="PNDRDTASEII"/>
</dbReference>
<dbReference type="PANTHER" id="PTHR43755:SF1">
    <property type="entry name" value="FAD-DEPENDENT PYRIDINE NUCLEOTIDE-DISULPHIDE OXIDOREDUCTASE"/>
    <property type="match status" value="1"/>
</dbReference>
<dbReference type="Proteomes" id="UP000193928">
    <property type="component" value="Unassembled WGS sequence"/>
</dbReference>
<dbReference type="EMBL" id="LQOY01000252">
    <property type="protein sequence ID" value="ORV66399.1"/>
    <property type="molecule type" value="Genomic_DNA"/>
</dbReference>
<feature type="domain" description="FAD/NAD(P)-binding" evidence="1">
    <location>
        <begin position="4"/>
        <end position="314"/>
    </location>
</feature>
<dbReference type="AlphaFoldDB" id="A0A1X1VBJ8"/>
<dbReference type="PRINTS" id="PR00368">
    <property type="entry name" value="FADPNR"/>
</dbReference>
<dbReference type="InterPro" id="IPR023753">
    <property type="entry name" value="FAD/NAD-binding_dom"/>
</dbReference>
<keyword evidence="3" id="KW-1185">Reference proteome</keyword>
<dbReference type="Pfam" id="PF07992">
    <property type="entry name" value="Pyr_redox_2"/>
    <property type="match status" value="1"/>
</dbReference>
<dbReference type="PANTHER" id="PTHR43755">
    <property type="match status" value="1"/>
</dbReference>
<dbReference type="RefSeq" id="WP_069434509.1">
    <property type="nucleotide sequence ID" value="NZ_JACKSU010000110.1"/>
</dbReference>
<dbReference type="InterPro" id="IPR036188">
    <property type="entry name" value="FAD/NAD-bd_sf"/>
</dbReference>
<comment type="caution">
    <text evidence="2">The sequence shown here is derived from an EMBL/GenBank/DDBJ whole genome shotgun (WGS) entry which is preliminary data.</text>
</comment>
<dbReference type="GO" id="GO:0016491">
    <property type="term" value="F:oxidoreductase activity"/>
    <property type="evidence" value="ECO:0007669"/>
    <property type="project" value="InterPro"/>
</dbReference>
<gene>
    <name evidence="2" type="ORF">AWC08_09955</name>
</gene>
<proteinExistence type="predicted"/>
<evidence type="ECO:0000259" key="1">
    <source>
        <dbReference type="Pfam" id="PF07992"/>
    </source>
</evidence>
<sequence length="404" mass="42562">MSKTVVVLGAGVGGLATAAELRKALPAQDRILLIDRTFSGNLGLSLLWVMRGWRTPEQVRVKPSAAALPGVQMVTAEVDWIDEAEQTVRCRDGDPIRYDALVIALGAALDVAAVAGLAEALEAGVASQFYTLEGAADLHRRIGALKSGRLMVLVLGVPFKCPAAPFEAAFLIADQLGARHSGGAVRVDTFTPDTLPMPVAGPEVGKSLVSMMEAKGIGFQGGKSATHIDANTRTVEFADGTTEAFDRLVVIPPHRSEAATLISTGIAPNGWIPVDPHTLATSAPGVWAIGDVTALMLPNGKPLPKAAIFAQAEAEVAAHQVARHLGYDAPDTRFTGEGVCYVEIGGGLAAKGEGDFFATPVPRVALRDPSPGYHAEKAQEERDWLARWNIGEASAETSWNRRIS</sequence>
<evidence type="ECO:0000313" key="3">
    <source>
        <dbReference type="Proteomes" id="UP000193928"/>
    </source>
</evidence>